<sequence length="259" mass="28054">MMILKSPWEIDLMRKSSRIVAETLEKLVRLIEPGVTTLELDRFAETYISRRGGKPAFKGYRGYPYTLCASVNEQVVHAFPSARRLKEGDIVSLDLGVVVDGYYGDAAITVPVGKVSEGARRLIAATQKALTRAILAARPGNYLSDISHAVQSAVEAQGFSVVRLFVGHGIGRSLHEEPQIPNFGPPAQGPILKPGLVLAIEPMANAGGPDVTILDDCWTAVTCDRSLSAHFEHTVALTENGVEVLTSFTEDEMPEVADR</sequence>
<comment type="cofactor">
    <cofactor evidence="6">
        <name>Co(2+)</name>
        <dbReference type="ChEBI" id="CHEBI:48828"/>
    </cofactor>
    <cofactor evidence="6">
        <name>Zn(2+)</name>
        <dbReference type="ChEBI" id="CHEBI:29105"/>
    </cofactor>
    <cofactor evidence="6">
        <name>Mn(2+)</name>
        <dbReference type="ChEBI" id="CHEBI:29035"/>
    </cofactor>
    <cofactor evidence="6">
        <name>Fe(2+)</name>
        <dbReference type="ChEBI" id="CHEBI:29033"/>
    </cofactor>
    <text evidence="6">Binds 2 divalent metal cations per subunit. Has a high-affinity and a low affinity metal-binding site. The true nature of the physiological cofactor is under debate. The enzyme is active with cobalt, zinc, manganese or divalent iron ions. Most likely, methionine aminopeptidases function as mononuclear Fe(2+)-metalloproteases under physiological conditions, and the catalytically relevant metal-binding site has been assigned to the histidine-containing high-affinity site.</text>
</comment>
<keyword evidence="2 6" id="KW-0031">Aminopeptidase</keyword>
<keyword evidence="3 6" id="KW-0645">Protease</keyword>
<feature type="binding site" evidence="6">
    <location>
        <position position="94"/>
    </location>
    <ligand>
        <name>a divalent metal cation</name>
        <dbReference type="ChEBI" id="CHEBI:60240"/>
        <label>1</label>
    </ligand>
</feature>
<dbReference type="InterPro" id="IPR001714">
    <property type="entry name" value="Pept_M24_MAP"/>
</dbReference>
<evidence type="ECO:0000256" key="2">
    <source>
        <dbReference type="ARBA" id="ARBA00022438"/>
    </source>
</evidence>
<protein>
    <recommendedName>
        <fullName evidence="6 7">Methionine aminopeptidase</fullName>
        <shortName evidence="6">MAP</shortName>
        <shortName evidence="6">MetAP</shortName>
        <ecNumber evidence="6 7">3.4.11.18</ecNumber>
    </recommendedName>
    <alternativeName>
        <fullName evidence="6">Peptidase M</fullName>
    </alternativeName>
</protein>
<feature type="binding site" evidence="6">
    <location>
        <position position="77"/>
    </location>
    <ligand>
        <name>substrate</name>
    </ligand>
</feature>
<dbReference type="InterPro" id="IPR002467">
    <property type="entry name" value="Pept_M24A_MAP1"/>
</dbReference>
<dbReference type="GO" id="GO:0005829">
    <property type="term" value="C:cytosol"/>
    <property type="evidence" value="ECO:0007669"/>
    <property type="project" value="TreeGrafter"/>
</dbReference>
<comment type="similarity">
    <text evidence="6">Belongs to the peptidase M24A family. Methionine aminopeptidase type 1 subfamily.</text>
</comment>
<feature type="binding site" evidence="6">
    <location>
        <position position="201"/>
    </location>
    <ligand>
        <name>a divalent metal cation</name>
        <dbReference type="ChEBI" id="CHEBI:60240"/>
        <label>2</label>
        <note>catalytic</note>
    </ligand>
</feature>
<comment type="subunit">
    <text evidence="6">Monomer.</text>
</comment>
<organism evidence="9 10">
    <name type="scientific">Candidatus Methylomirabilis tolerans</name>
    <dbReference type="NCBI Taxonomy" id="3123416"/>
    <lineage>
        <taxon>Bacteria</taxon>
        <taxon>Candidatus Methylomirabilota</taxon>
        <taxon>Candidatus Methylomirabilia</taxon>
        <taxon>Candidatus Methylomirabilales</taxon>
        <taxon>Candidatus Methylomirabilaceae</taxon>
        <taxon>Candidatus Methylomirabilis</taxon>
    </lineage>
</organism>
<proteinExistence type="inferred from homology"/>
<gene>
    <name evidence="6 9" type="primary">map</name>
    <name evidence="9" type="ORF">K8G79_09845</name>
</gene>
<evidence type="ECO:0000259" key="8">
    <source>
        <dbReference type="Pfam" id="PF00557"/>
    </source>
</evidence>
<comment type="function">
    <text evidence="1 6">Removes the N-terminal methionine from nascent proteins. The N-terminal methionine is often cleaved when the second residue in the primary sequence is small and uncharged (Met-Ala-, Cys, Gly, Pro, Ser, Thr, or Val). Requires deformylation of the N(alpha)-formylated initiator methionine before it can be hydrolyzed.</text>
</comment>
<comment type="caution">
    <text evidence="9">The sequence shown here is derived from an EMBL/GenBank/DDBJ whole genome shotgun (WGS) entry which is preliminary data.</text>
</comment>
<dbReference type="GO" id="GO:0004239">
    <property type="term" value="F:initiator methionyl aminopeptidase activity"/>
    <property type="evidence" value="ECO:0007669"/>
    <property type="project" value="UniProtKB-UniRule"/>
</dbReference>
<feature type="binding site" evidence="6">
    <location>
        <position position="105"/>
    </location>
    <ligand>
        <name>a divalent metal cation</name>
        <dbReference type="ChEBI" id="CHEBI:60240"/>
        <label>1</label>
    </ligand>
</feature>
<dbReference type="Proteomes" id="UP001197609">
    <property type="component" value="Unassembled WGS sequence"/>
</dbReference>
<keyword evidence="4 6" id="KW-0479">Metal-binding</keyword>
<evidence type="ECO:0000313" key="9">
    <source>
        <dbReference type="EMBL" id="MBZ0160420.1"/>
    </source>
</evidence>
<dbReference type="NCBIfam" id="TIGR00500">
    <property type="entry name" value="met_pdase_I"/>
    <property type="match status" value="1"/>
</dbReference>
<feature type="binding site" evidence="6">
    <location>
        <position position="232"/>
    </location>
    <ligand>
        <name>a divalent metal cation</name>
        <dbReference type="ChEBI" id="CHEBI:60240"/>
        <label>2</label>
        <note>catalytic</note>
    </ligand>
</feature>
<evidence type="ECO:0000256" key="1">
    <source>
        <dbReference type="ARBA" id="ARBA00002521"/>
    </source>
</evidence>
<dbReference type="PANTHER" id="PTHR43330:SF27">
    <property type="entry name" value="METHIONINE AMINOPEPTIDASE"/>
    <property type="match status" value="1"/>
</dbReference>
<dbReference type="GO" id="GO:0046872">
    <property type="term" value="F:metal ion binding"/>
    <property type="evidence" value="ECO:0007669"/>
    <property type="project" value="UniProtKB-UniRule"/>
</dbReference>
<dbReference type="InterPro" id="IPR036005">
    <property type="entry name" value="Creatinase/aminopeptidase-like"/>
</dbReference>
<dbReference type="PRINTS" id="PR00599">
    <property type="entry name" value="MAPEPTIDASE"/>
</dbReference>
<reference evidence="9 10" key="1">
    <citation type="journal article" date="2021" name="bioRxiv">
        <title>Unraveling nitrogen, sulfur and carbon metabolic pathways and microbial community transcriptional responses to substrate deprivation and toxicity stresses in a bioreactor mimicking anoxic brackish coastal sediment conditions.</title>
        <authorList>
            <person name="Martins P.D."/>
            <person name="Echeveste M.J."/>
            <person name="Arshad A."/>
            <person name="Kurth J."/>
            <person name="Ouboter H."/>
            <person name="Jetten M.S.M."/>
            <person name="Welte C.U."/>
        </authorList>
    </citation>
    <scope>NUCLEOTIDE SEQUENCE [LARGE SCALE GENOMIC DNA]</scope>
    <source>
        <strain evidence="9">MAG_38</strain>
    </source>
</reference>
<evidence type="ECO:0000256" key="6">
    <source>
        <dbReference type="HAMAP-Rule" id="MF_01974"/>
    </source>
</evidence>
<dbReference type="GO" id="GO:0070006">
    <property type="term" value="F:metalloaminopeptidase activity"/>
    <property type="evidence" value="ECO:0007669"/>
    <property type="project" value="UniProtKB-UniRule"/>
</dbReference>
<evidence type="ECO:0000256" key="3">
    <source>
        <dbReference type="ARBA" id="ARBA00022670"/>
    </source>
</evidence>
<feature type="binding site" evidence="6">
    <location>
        <position position="105"/>
    </location>
    <ligand>
        <name>a divalent metal cation</name>
        <dbReference type="ChEBI" id="CHEBI:60240"/>
        <label>2</label>
        <note>catalytic</note>
    </ligand>
</feature>
<dbReference type="PROSITE" id="PS00680">
    <property type="entry name" value="MAP_1"/>
    <property type="match status" value="1"/>
</dbReference>
<evidence type="ECO:0000256" key="4">
    <source>
        <dbReference type="ARBA" id="ARBA00022723"/>
    </source>
</evidence>
<dbReference type="EMBL" id="JAIOIU010000124">
    <property type="protein sequence ID" value="MBZ0160420.1"/>
    <property type="molecule type" value="Genomic_DNA"/>
</dbReference>
<dbReference type="SUPFAM" id="SSF55920">
    <property type="entry name" value="Creatinase/aminopeptidase"/>
    <property type="match status" value="1"/>
</dbReference>
<dbReference type="InterPro" id="IPR000994">
    <property type="entry name" value="Pept_M24"/>
</dbReference>
<evidence type="ECO:0000256" key="7">
    <source>
        <dbReference type="RuleBase" id="RU003653"/>
    </source>
</evidence>
<name>A0AAJ1AKX5_9BACT</name>
<feature type="binding site" evidence="6">
    <location>
        <position position="175"/>
    </location>
    <ligand>
        <name>substrate</name>
    </ligand>
</feature>
<dbReference type="Pfam" id="PF00557">
    <property type="entry name" value="Peptidase_M24"/>
    <property type="match status" value="1"/>
</dbReference>
<dbReference type="AlphaFoldDB" id="A0AAJ1AKX5"/>
<feature type="binding site" evidence="6">
    <location>
        <position position="168"/>
    </location>
    <ligand>
        <name>a divalent metal cation</name>
        <dbReference type="ChEBI" id="CHEBI:60240"/>
        <label>2</label>
        <note>catalytic</note>
    </ligand>
</feature>
<evidence type="ECO:0000313" key="10">
    <source>
        <dbReference type="Proteomes" id="UP001197609"/>
    </source>
</evidence>
<accession>A0AAJ1AKX5</accession>
<dbReference type="EC" id="3.4.11.18" evidence="6 7"/>
<comment type="catalytic activity">
    <reaction evidence="6 7">
        <text>Release of N-terminal amino acids, preferentially methionine, from peptides and arylamides.</text>
        <dbReference type="EC" id="3.4.11.18"/>
    </reaction>
</comment>
<dbReference type="CDD" id="cd01086">
    <property type="entry name" value="MetAP1"/>
    <property type="match status" value="1"/>
</dbReference>
<dbReference type="HAMAP" id="MF_01974">
    <property type="entry name" value="MetAP_1"/>
    <property type="match status" value="1"/>
</dbReference>
<evidence type="ECO:0000256" key="5">
    <source>
        <dbReference type="ARBA" id="ARBA00022801"/>
    </source>
</evidence>
<dbReference type="GO" id="GO:0006508">
    <property type="term" value="P:proteolysis"/>
    <property type="evidence" value="ECO:0007669"/>
    <property type="project" value="UniProtKB-KW"/>
</dbReference>
<keyword evidence="5 6" id="KW-0378">Hydrolase</keyword>
<dbReference type="Gene3D" id="3.90.230.10">
    <property type="entry name" value="Creatinase/methionine aminopeptidase superfamily"/>
    <property type="match status" value="1"/>
</dbReference>
<feature type="binding site" evidence="6">
    <location>
        <position position="232"/>
    </location>
    <ligand>
        <name>a divalent metal cation</name>
        <dbReference type="ChEBI" id="CHEBI:60240"/>
        <label>1</label>
    </ligand>
</feature>
<feature type="domain" description="Peptidase M24" evidence="8">
    <location>
        <begin position="12"/>
        <end position="239"/>
    </location>
</feature>
<dbReference type="PANTHER" id="PTHR43330">
    <property type="entry name" value="METHIONINE AMINOPEPTIDASE"/>
    <property type="match status" value="1"/>
</dbReference>